<evidence type="ECO:0000256" key="1">
    <source>
        <dbReference type="SAM" id="Phobius"/>
    </source>
</evidence>
<accession>A0A8J3FFJ9</accession>
<feature type="transmembrane region" description="Helical" evidence="1">
    <location>
        <begin position="27"/>
        <end position="48"/>
    </location>
</feature>
<evidence type="ECO:0000313" key="3">
    <source>
        <dbReference type="Proteomes" id="UP000662200"/>
    </source>
</evidence>
<evidence type="ECO:0000313" key="2">
    <source>
        <dbReference type="EMBL" id="GGK13138.1"/>
    </source>
</evidence>
<dbReference type="AlphaFoldDB" id="A0A8J3FFJ9"/>
<organism evidence="2 3">
    <name type="scientific">Pilimelia terevasa</name>
    <dbReference type="NCBI Taxonomy" id="53372"/>
    <lineage>
        <taxon>Bacteria</taxon>
        <taxon>Bacillati</taxon>
        <taxon>Actinomycetota</taxon>
        <taxon>Actinomycetes</taxon>
        <taxon>Micromonosporales</taxon>
        <taxon>Micromonosporaceae</taxon>
        <taxon>Pilimelia</taxon>
    </lineage>
</organism>
<proteinExistence type="predicted"/>
<dbReference type="Proteomes" id="UP000662200">
    <property type="component" value="Unassembled WGS sequence"/>
</dbReference>
<keyword evidence="1" id="KW-1133">Transmembrane helix</keyword>
<gene>
    <name evidence="2" type="ORF">GCM10010124_02110</name>
</gene>
<keyword evidence="1" id="KW-0812">Transmembrane</keyword>
<protein>
    <submittedName>
        <fullName evidence="2">Uncharacterized protein</fullName>
    </submittedName>
</protein>
<feature type="transmembrane region" description="Helical" evidence="1">
    <location>
        <begin position="84"/>
        <end position="102"/>
    </location>
</feature>
<keyword evidence="3" id="KW-1185">Reference proteome</keyword>
<name>A0A8J3FFJ9_9ACTN</name>
<comment type="caution">
    <text evidence="2">The sequence shown here is derived from an EMBL/GenBank/DDBJ whole genome shotgun (WGS) entry which is preliminary data.</text>
</comment>
<reference evidence="2" key="2">
    <citation type="submission" date="2020-09" db="EMBL/GenBank/DDBJ databases">
        <authorList>
            <person name="Sun Q."/>
            <person name="Ohkuma M."/>
        </authorList>
    </citation>
    <scope>NUCLEOTIDE SEQUENCE</scope>
    <source>
        <strain evidence="2">JCM 3091</strain>
    </source>
</reference>
<sequence length="103" mass="11439">MPARQAPPRSPLTGGAWPDLSELSVDIWTIGWLAWLGLFVVLEGVALARKAPDDTLSEHVWKWFGIGRPGNRPKFSGWVKFRRFALLAFLAWLVAHFLSGGAV</sequence>
<dbReference type="EMBL" id="BMQC01000001">
    <property type="protein sequence ID" value="GGK13138.1"/>
    <property type="molecule type" value="Genomic_DNA"/>
</dbReference>
<keyword evidence="1" id="KW-0472">Membrane</keyword>
<reference evidence="2" key="1">
    <citation type="journal article" date="2014" name="Int. J. Syst. Evol. Microbiol.">
        <title>Complete genome sequence of Corynebacterium casei LMG S-19264T (=DSM 44701T), isolated from a smear-ripened cheese.</title>
        <authorList>
            <consortium name="US DOE Joint Genome Institute (JGI-PGF)"/>
            <person name="Walter F."/>
            <person name="Albersmeier A."/>
            <person name="Kalinowski J."/>
            <person name="Ruckert C."/>
        </authorList>
    </citation>
    <scope>NUCLEOTIDE SEQUENCE</scope>
    <source>
        <strain evidence="2">JCM 3091</strain>
    </source>
</reference>